<dbReference type="GO" id="GO:0016158">
    <property type="term" value="F:inositol hexakisphosphate 3-phosphatase activity"/>
    <property type="evidence" value="ECO:0007669"/>
    <property type="project" value="InterPro"/>
</dbReference>
<evidence type="ECO:0000259" key="2">
    <source>
        <dbReference type="PROSITE" id="PS51662"/>
    </source>
</evidence>
<accession>A0A2V3V3Z5</accession>
<dbReference type="Proteomes" id="UP000248014">
    <property type="component" value="Unassembled WGS sequence"/>
</dbReference>
<dbReference type="PROSITE" id="PS51662">
    <property type="entry name" value="BP_PHYTASE"/>
    <property type="match status" value="1"/>
</dbReference>
<dbReference type="Gene3D" id="2.120.10.30">
    <property type="entry name" value="TolB, C-terminal domain"/>
    <property type="match status" value="1"/>
</dbReference>
<dbReference type="AlphaFoldDB" id="A0A2V3V3Z5"/>
<feature type="signal peptide" evidence="1">
    <location>
        <begin position="1"/>
        <end position="21"/>
    </location>
</feature>
<feature type="chain" id="PRO_5016091122" evidence="1">
    <location>
        <begin position="22"/>
        <end position="359"/>
    </location>
</feature>
<evidence type="ECO:0000256" key="1">
    <source>
        <dbReference type="SAM" id="SignalP"/>
    </source>
</evidence>
<evidence type="ECO:0000313" key="4">
    <source>
        <dbReference type="Proteomes" id="UP000248014"/>
    </source>
</evidence>
<sequence>MAARSYASLFGAVSLALLASACAPKEIPIETRIANALPAMDVPATVETVPVGTANADAADDPAIWRNPANPSASLIIGTDKKAGLYVYGMDGTVRGSSLTGRYNNVTLFAGDHGIVVIASDRTDPVNSRLALFLLDPATGALSPLASVPSGAGEGYGVCVTGAPRVATVGAPDAMTAYAAIKDGTVREIRITHKGGKVEHSTGATWKLNTQIEGCVIDPATGALYVGEEDVGIWKIDPARPAAAPVLFAAADSKQLVADVEGLALATREGESSLLVASSQGDNAYAVFDTANGKLLGRFRINGGAIDGTSETDGIELAVGDYGPGFGQGVFIAQDGDNGGGTQNFKLVSWAAILAALGL</sequence>
<dbReference type="RefSeq" id="WP_110300036.1">
    <property type="nucleotide sequence ID" value="NZ_QJJM01000016.1"/>
</dbReference>
<comment type="caution">
    <text evidence="3">The sequence shown here is derived from an EMBL/GenBank/DDBJ whole genome shotgun (WGS) entry which is preliminary data.</text>
</comment>
<dbReference type="Pfam" id="PF02333">
    <property type="entry name" value="Phytase"/>
    <property type="match status" value="1"/>
</dbReference>
<evidence type="ECO:0000313" key="3">
    <source>
        <dbReference type="EMBL" id="PXW69488.1"/>
    </source>
</evidence>
<feature type="domain" description="BPP" evidence="2">
    <location>
        <begin position="32"/>
        <end position="357"/>
    </location>
</feature>
<dbReference type="SUPFAM" id="SSF50956">
    <property type="entry name" value="Thermostable phytase (3-phytase)"/>
    <property type="match status" value="1"/>
</dbReference>
<keyword evidence="4" id="KW-1185">Reference proteome</keyword>
<organism evidence="3 4">
    <name type="scientific">Blastomonas natatoria</name>
    <dbReference type="NCBI Taxonomy" id="34015"/>
    <lineage>
        <taxon>Bacteria</taxon>
        <taxon>Pseudomonadati</taxon>
        <taxon>Pseudomonadota</taxon>
        <taxon>Alphaproteobacteria</taxon>
        <taxon>Sphingomonadales</taxon>
        <taxon>Sphingomonadaceae</taxon>
        <taxon>Blastomonas</taxon>
    </lineage>
</organism>
<dbReference type="InterPro" id="IPR003431">
    <property type="entry name" value="B-propeller_Phytase"/>
</dbReference>
<dbReference type="InterPro" id="IPR011042">
    <property type="entry name" value="6-blade_b-propeller_TolB-like"/>
</dbReference>
<gene>
    <name evidence="3" type="ORF">C7451_1166</name>
</gene>
<name>A0A2V3V3Z5_9SPHN</name>
<keyword evidence="1" id="KW-0732">Signal</keyword>
<dbReference type="EMBL" id="QJJM01000016">
    <property type="protein sequence ID" value="PXW69488.1"/>
    <property type="molecule type" value="Genomic_DNA"/>
</dbReference>
<reference evidence="3 4" key="1">
    <citation type="submission" date="2018-05" db="EMBL/GenBank/DDBJ databases">
        <title>Genomic Encyclopedia of Type Strains, Phase IV (KMG-IV): sequencing the most valuable type-strain genomes for metagenomic binning, comparative biology and taxonomic classification.</title>
        <authorList>
            <person name="Goeker M."/>
        </authorList>
    </citation>
    <scope>NUCLEOTIDE SEQUENCE [LARGE SCALE GENOMIC DNA]</scope>
    <source>
        <strain evidence="3 4">DSM 3183</strain>
    </source>
</reference>
<dbReference type="PROSITE" id="PS51257">
    <property type="entry name" value="PROKAR_LIPOPROTEIN"/>
    <property type="match status" value="1"/>
</dbReference>
<proteinExistence type="predicted"/>
<dbReference type="OrthoDB" id="8696437at2"/>
<protein>
    <submittedName>
        <fullName evidence="3">3-phytase</fullName>
    </submittedName>
</protein>